<name>A0A166C8H1_9EURY</name>
<keyword evidence="3" id="KW-1185">Reference proteome</keyword>
<dbReference type="Gene3D" id="3.40.50.150">
    <property type="entry name" value="Vaccinia Virus protein VP39"/>
    <property type="match status" value="1"/>
</dbReference>
<dbReference type="InterPro" id="IPR029063">
    <property type="entry name" value="SAM-dependent_MTases_sf"/>
</dbReference>
<accession>A0A166C8H1</accession>
<proteinExistence type="predicted"/>
<sequence>MNSYIIIREQGNPKKIQKIREAYKKIERFGLFDEKYYLDKYPHIKKSKIKPLDHYVYHGYKEGKNPSKEFDGNYYLKKYKDVKKAQINPLIHYALYGKEEGKYPNKTAENNSVEGLLKREKKVKNELIAIQKQHQEEINNNKQEHKKETQELKNTITNTQNNLKNELIAIQKQHQEEINNNKQEHKKETQELKNTITNTQNKIQNSYSNLNKISSESNYANVFNSTVIGSKWLKKQNFALVNSAANYSFFYGLFRILDEMKPKNILELGLGQTTKMTAQYVYNSDEEIKLTVIDSDQSWINNFSKNLTLNRNTNIFQVNMEECQTSSGNKNFRYENFENLIKKDQFDLIIIDGPIGFNQKYPRTNILNIIENHLKEEFIIILDDYDRQGEKNTSQKIKDKLNNKNIKYDTKIFRGLKHQIVFFTQKYFFIKWY</sequence>
<dbReference type="RefSeq" id="WP_067091382.1">
    <property type="nucleotide sequence ID" value="NZ_LWMV01000171.1"/>
</dbReference>
<organism evidence="2 3">
    <name type="scientific">Methanobrevibacter curvatus</name>
    <dbReference type="NCBI Taxonomy" id="49547"/>
    <lineage>
        <taxon>Archaea</taxon>
        <taxon>Methanobacteriati</taxon>
        <taxon>Methanobacteriota</taxon>
        <taxon>Methanomada group</taxon>
        <taxon>Methanobacteria</taxon>
        <taxon>Methanobacteriales</taxon>
        <taxon>Methanobacteriaceae</taxon>
        <taxon>Methanobrevibacter</taxon>
    </lineage>
</organism>
<dbReference type="OrthoDB" id="46222at2157"/>
<gene>
    <name evidence="2" type="ORF">MBCUR_11370</name>
</gene>
<dbReference type="Proteomes" id="UP000077245">
    <property type="component" value="Unassembled WGS sequence"/>
</dbReference>
<dbReference type="PATRIC" id="fig|49547.3.peg.1215"/>
<evidence type="ECO:0000313" key="3">
    <source>
        <dbReference type="Proteomes" id="UP000077245"/>
    </source>
</evidence>
<dbReference type="SUPFAM" id="SSF53335">
    <property type="entry name" value="S-adenosyl-L-methionine-dependent methyltransferases"/>
    <property type="match status" value="1"/>
</dbReference>
<evidence type="ECO:0000313" key="2">
    <source>
        <dbReference type="EMBL" id="KZX12187.1"/>
    </source>
</evidence>
<evidence type="ECO:0000256" key="1">
    <source>
        <dbReference type="SAM" id="Coils"/>
    </source>
</evidence>
<dbReference type="AlphaFoldDB" id="A0A166C8H1"/>
<keyword evidence="1" id="KW-0175">Coiled coil</keyword>
<reference evidence="2 3" key="1">
    <citation type="submission" date="2016-04" db="EMBL/GenBank/DDBJ databases">
        <title>Genome sequence of Methanobrevibacter curvatus DSM 11111.</title>
        <authorList>
            <person name="Poehlein A."/>
            <person name="Seedorf H."/>
            <person name="Daniel R."/>
        </authorList>
    </citation>
    <scope>NUCLEOTIDE SEQUENCE [LARGE SCALE GENOMIC DNA]</scope>
    <source>
        <strain evidence="2 3">DSM 11111</strain>
    </source>
</reference>
<comment type="caution">
    <text evidence="2">The sequence shown here is derived from an EMBL/GenBank/DDBJ whole genome shotgun (WGS) entry which is preliminary data.</text>
</comment>
<feature type="coiled-coil region" evidence="1">
    <location>
        <begin position="124"/>
        <end position="202"/>
    </location>
</feature>
<dbReference type="EMBL" id="LWMV01000171">
    <property type="protein sequence ID" value="KZX12187.1"/>
    <property type="molecule type" value="Genomic_DNA"/>
</dbReference>
<protein>
    <submittedName>
        <fullName evidence="2">Uncharacterized protein</fullName>
    </submittedName>
</protein>